<dbReference type="Proteomes" id="UP000018502">
    <property type="component" value="Unassembled WGS sequence"/>
</dbReference>
<accession>A0A829M881</accession>
<evidence type="ECO:0000313" key="2">
    <source>
        <dbReference type="Proteomes" id="UP000018502"/>
    </source>
</evidence>
<dbReference type="SUPFAM" id="SSF51197">
    <property type="entry name" value="Clavaminate synthase-like"/>
    <property type="match status" value="1"/>
</dbReference>
<evidence type="ECO:0000313" key="1">
    <source>
        <dbReference type="EMBL" id="ESV62320.1"/>
    </source>
</evidence>
<reference evidence="1 2" key="1">
    <citation type="journal article" date="2014" name="Emerg. Infect. Dis.">
        <title>High-level Relatedness among Mycobacterium abscessus subsp. massiliense Strains from Widely Separated Outbreaks.</title>
        <authorList>
            <person name="Tettelin H."/>
            <person name="Davidson R.M."/>
            <person name="Agrawal S."/>
            <person name="Aitken M.L."/>
            <person name="Shallom S."/>
            <person name="Hasan N.A."/>
            <person name="Strong M."/>
            <person name="Nogueira de Moura V.C."/>
            <person name="De Groote M.A."/>
            <person name="Duarte R.S."/>
            <person name="Hine E."/>
            <person name="Parankush S."/>
            <person name="Su Q."/>
            <person name="Daugherty S.C."/>
            <person name="Fraser C.M."/>
            <person name="Brown-Elliott B.A."/>
            <person name="Wallace R.J.Jr."/>
            <person name="Holland S.M."/>
            <person name="Sampaio E.P."/>
            <person name="Olivier K.N."/>
            <person name="Jackson M."/>
            <person name="Zelazny A.M."/>
        </authorList>
    </citation>
    <scope>NUCLEOTIDE SEQUENCE [LARGE SCALE GENOMIC DNA]</scope>
    <source>
        <strain evidence="1 2">MAB_091912_2446</strain>
    </source>
</reference>
<name>A0A829M881_9MYCO</name>
<dbReference type="InterPro" id="IPR027443">
    <property type="entry name" value="IPNS-like_sf"/>
</dbReference>
<comment type="caution">
    <text evidence="1">The sequence shown here is derived from an EMBL/GenBank/DDBJ whole genome shotgun (WGS) entry which is preliminary data.</text>
</comment>
<sequence>MKFDPSRLQTALAGIPTSAWSLASTYTQTRVHHGYRRVGLVSARQMQKHAELFQFVWDALDPIWDAWLSWIEPGGFIIAHRDAGPWRERWQVPISAAGQWRAEETFAPKSGESFPVTHWEPHAVVNRTDAPRIHLVIDRDIHVNRPALPFETFPIPADMADLIERSQQ</sequence>
<dbReference type="Gene3D" id="2.60.120.330">
    <property type="entry name" value="B-lactam Antibiotic, Isopenicillin N Synthase, Chain"/>
    <property type="match status" value="1"/>
</dbReference>
<organism evidence="1 2">
    <name type="scientific">Mycobacteroides abscessus MAB_091912_2446</name>
    <dbReference type="NCBI Taxonomy" id="1335414"/>
    <lineage>
        <taxon>Bacteria</taxon>
        <taxon>Bacillati</taxon>
        <taxon>Actinomycetota</taxon>
        <taxon>Actinomycetes</taxon>
        <taxon>Mycobacteriales</taxon>
        <taxon>Mycobacteriaceae</taxon>
        <taxon>Mycobacteroides</taxon>
        <taxon>Mycobacteroides abscessus</taxon>
    </lineage>
</organism>
<proteinExistence type="predicted"/>
<gene>
    <name evidence="1" type="ORF">L833_4725</name>
</gene>
<dbReference type="EMBL" id="AYTF01000002">
    <property type="protein sequence ID" value="ESV62320.1"/>
    <property type="molecule type" value="Genomic_DNA"/>
</dbReference>
<dbReference type="AlphaFoldDB" id="A0A829M881"/>
<protein>
    <submittedName>
        <fullName evidence="1">Aspartyl/Asparaginyl beta-hydroxylase family protein</fullName>
    </submittedName>
</protein>